<keyword evidence="1" id="KW-0812">Transmembrane</keyword>
<dbReference type="PANTHER" id="PTHR31930:SF3">
    <property type="entry name" value="GUSTATORY RECEPTOR-RELATED"/>
    <property type="match status" value="1"/>
</dbReference>
<organism evidence="2 3">
    <name type="scientific">Panagrellus redivivus</name>
    <name type="common">Microworm</name>
    <dbReference type="NCBI Taxonomy" id="6233"/>
    <lineage>
        <taxon>Eukaryota</taxon>
        <taxon>Metazoa</taxon>
        <taxon>Ecdysozoa</taxon>
        <taxon>Nematoda</taxon>
        <taxon>Chromadorea</taxon>
        <taxon>Rhabditida</taxon>
        <taxon>Tylenchina</taxon>
        <taxon>Panagrolaimomorpha</taxon>
        <taxon>Panagrolaimoidea</taxon>
        <taxon>Panagrolaimidae</taxon>
        <taxon>Panagrellus</taxon>
    </lineage>
</organism>
<dbReference type="Pfam" id="PF03268">
    <property type="entry name" value="DUF267"/>
    <property type="match status" value="1"/>
</dbReference>
<keyword evidence="1" id="KW-0472">Membrane</keyword>
<keyword evidence="1" id="KW-1133">Transmembrane helix</keyword>
<accession>A0A7E4VC46</accession>
<feature type="transmembrane region" description="Helical" evidence="1">
    <location>
        <begin position="54"/>
        <end position="72"/>
    </location>
</feature>
<proteinExistence type="predicted"/>
<feature type="transmembrane region" description="Helical" evidence="1">
    <location>
        <begin position="30"/>
        <end position="47"/>
    </location>
</feature>
<evidence type="ECO:0000313" key="3">
    <source>
        <dbReference type="WBParaSite" id="Pan_g19056.t1"/>
    </source>
</evidence>
<dbReference type="InterPro" id="IPR004950">
    <property type="entry name" value="DUF267_CAE_spp"/>
</dbReference>
<evidence type="ECO:0000256" key="1">
    <source>
        <dbReference type="SAM" id="Phobius"/>
    </source>
</evidence>
<reference evidence="2" key="1">
    <citation type="journal article" date="2013" name="Genetics">
        <title>The draft genome and transcriptome of Panagrellus redivivus are shaped by the harsh demands of a free-living lifestyle.</title>
        <authorList>
            <person name="Srinivasan J."/>
            <person name="Dillman A.R."/>
            <person name="Macchietto M.G."/>
            <person name="Heikkinen L."/>
            <person name="Lakso M."/>
            <person name="Fracchia K.M."/>
            <person name="Antoshechkin I."/>
            <person name="Mortazavi A."/>
            <person name="Wong G."/>
            <person name="Sternberg P.W."/>
        </authorList>
    </citation>
    <scope>NUCLEOTIDE SEQUENCE [LARGE SCALE GENOMIC DNA]</scope>
    <source>
        <strain evidence="2">MT8872</strain>
    </source>
</reference>
<name>A0A7E4VC46_PANRE</name>
<reference evidence="3" key="2">
    <citation type="submission" date="2020-10" db="UniProtKB">
        <authorList>
            <consortium name="WormBaseParasite"/>
        </authorList>
    </citation>
    <scope>IDENTIFICATION</scope>
</reference>
<keyword evidence="2" id="KW-1185">Reference proteome</keyword>
<feature type="transmembrane region" description="Helical" evidence="1">
    <location>
        <begin position="190"/>
        <end position="216"/>
    </location>
</feature>
<feature type="transmembrane region" description="Helical" evidence="1">
    <location>
        <begin position="92"/>
        <end position="115"/>
    </location>
</feature>
<feature type="transmembrane region" description="Helical" evidence="1">
    <location>
        <begin position="144"/>
        <end position="164"/>
    </location>
</feature>
<dbReference type="Proteomes" id="UP000492821">
    <property type="component" value="Unassembled WGS sequence"/>
</dbReference>
<dbReference type="PANTHER" id="PTHR31930">
    <property type="entry name" value="SERPENTINE RECEPTOR, CLASS R"/>
    <property type="match status" value="1"/>
</dbReference>
<dbReference type="WBParaSite" id="Pan_g19056.t1">
    <property type="protein sequence ID" value="Pan_g19056.t1"/>
    <property type="gene ID" value="Pan_g19056"/>
</dbReference>
<feature type="transmembrane region" description="Helical" evidence="1">
    <location>
        <begin position="302"/>
        <end position="320"/>
    </location>
</feature>
<sequence>MEPIYRPTMLTLPNESEKPNISDSEMRKGIWGPWYWFVSAFGLVFPAPKKESSLFATLLLFVPNLIVLAVLAVRAGNIMYIMSITRAVSFSWAYMTILFSLSIHALTCAATLTWYKHGNFFNKMTAHIRELAVDNFETVPKLDLILQVLVIAVGCFPSYILYIVDSFSLGRHYSVNGDNDYVTGIYRDILGLYIADVVVVILSAYVTSAVFIVYLLSNSAVCRHYDSFLKKLTTAVKDGTISKVDNLKHFDKQLIHLLSSICYLNTVNQWMLSISFVTSIVMQICAQLSLTSFSSTMHGVEYGLFALWFLQSVVFMIFSLKKPGIFYEKLVETKHLLWLDQGVWSKSTDVRVLDIAEGMIHRIETVDYPAKGMAQVGSRIFGLILMIIPLLVAILAGTARFQAYNLTNSTSTSI</sequence>
<feature type="transmembrane region" description="Helical" evidence="1">
    <location>
        <begin position="380"/>
        <end position="401"/>
    </location>
</feature>
<evidence type="ECO:0000313" key="2">
    <source>
        <dbReference type="Proteomes" id="UP000492821"/>
    </source>
</evidence>
<protein>
    <submittedName>
        <fullName evidence="3">Gustatory receptor</fullName>
    </submittedName>
</protein>
<dbReference type="AlphaFoldDB" id="A0A7E4VC46"/>
<feature type="transmembrane region" description="Helical" evidence="1">
    <location>
        <begin position="270"/>
        <end position="290"/>
    </location>
</feature>